<dbReference type="RefSeq" id="WP_281488537.1">
    <property type="nucleotide sequence ID" value="NZ_JASATX010000002.1"/>
</dbReference>
<feature type="domain" description="DUF3048" evidence="3">
    <location>
        <begin position="225"/>
        <end position="330"/>
    </location>
</feature>
<organism evidence="4 5">
    <name type="scientific">Ruicaihuangia caeni</name>
    <dbReference type="NCBI Taxonomy" id="3042517"/>
    <lineage>
        <taxon>Bacteria</taxon>
        <taxon>Bacillati</taxon>
        <taxon>Actinomycetota</taxon>
        <taxon>Actinomycetes</taxon>
        <taxon>Micrococcales</taxon>
        <taxon>Microbacteriaceae</taxon>
        <taxon>Ruicaihuangia</taxon>
    </lineage>
</organism>
<evidence type="ECO:0000259" key="2">
    <source>
        <dbReference type="Pfam" id="PF11258"/>
    </source>
</evidence>
<dbReference type="Pfam" id="PF11258">
    <property type="entry name" value="DUF3048"/>
    <property type="match status" value="1"/>
</dbReference>
<feature type="domain" description="DUF3048" evidence="2">
    <location>
        <begin position="53"/>
        <end position="190"/>
    </location>
</feature>
<gene>
    <name evidence="4" type="ORF">QF206_07250</name>
</gene>
<reference evidence="4 5" key="1">
    <citation type="submission" date="2023-04" db="EMBL/GenBank/DDBJ databases">
        <title>Klugiella caeni sp. nov. isolated from the sludge of biochemical tank.</title>
        <authorList>
            <person name="Geng K."/>
        </authorList>
    </citation>
    <scope>NUCLEOTIDE SEQUENCE [LARGE SCALE GENOMIC DNA]</scope>
    <source>
        <strain evidence="4 5">YN-L-19</strain>
    </source>
</reference>
<sequence length="344" mass="35726">MQGFRRRASLLVPTVILAAALVGCSSAEPAVEEPEPTWHSDYEAPPPVSIAPLTGVAVEGSGAGGPSLAAKIDNHPAARPQIGLAQTDIVFEELVEGGLTRYVAVWQSHLPPVIGPVRSIRPMDPDIISPLGGMVAYSGGQERFVAMMKQAPVYNAIHGQSDTASTFYRASDRRAPHNVLVKAPELVAQHAELPPPAQYFAFAADAASSTAAKEGTPTAGIALVFGSLGAPSWTWDAAASVWTRSMTGGAPDTDETGAPLTAENVVVVRVPVTVSQDIPKTESIGSGEAWVSSGGATVHATWHKGSATEPIRLIDDHGVTVRLAPGNTWVELVPTAGSATFTAP</sequence>
<keyword evidence="5" id="KW-1185">Reference proteome</keyword>
<name>A0AAW6TBP0_9MICO</name>
<dbReference type="InterPro" id="IPR035328">
    <property type="entry name" value="DUF3048_C"/>
</dbReference>
<dbReference type="InterPro" id="IPR023158">
    <property type="entry name" value="YerB-like_sf"/>
</dbReference>
<evidence type="ECO:0000259" key="3">
    <source>
        <dbReference type="Pfam" id="PF17479"/>
    </source>
</evidence>
<dbReference type="EMBL" id="JASATX010000002">
    <property type="protein sequence ID" value="MDI2098760.1"/>
    <property type="molecule type" value="Genomic_DNA"/>
</dbReference>
<dbReference type="PROSITE" id="PS51257">
    <property type="entry name" value="PROKAR_LIPOPROTEIN"/>
    <property type="match status" value="1"/>
</dbReference>
<evidence type="ECO:0000313" key="5">
    <source>
        <dbReference type="Proteomes" id="UP001321506"/>
    </source>
</evidence>
<dbReference type="InterPro" id="IPR021416">
    <property type="entry name" value="DUF3048_N"/>
</dbReference>
<evidence type="ECO:0000256" key="1">
    <source>
        <dbReference type="SAM" id="SignalP"/>
    </source>
</evidence>
<dbReference type="Proteomes" id="UP001321506">
    <property type="component" value="Unassembled WGS sequence"/>
</dbReference>
<feature type="chain" id="PRO_5043868551" evidence="1">
    <location>
        <begin position="28"/>
        <end position="344"/>
    </location>
</feature>
<keyword evidence="1" id="KW-0732">Signal</keyword>
<dbReference type="AlphaFoldDB" id="A0AAW6TBP0"/>
<proteinExistence type="predicted"/>
<comment type="caution">
    <text evidence="4">The sequence shown here is derived from an EMBL/GenBank/DDBJ whole genome shotgun (WGS) entry which is preliminary data.</text>
</comment>
<dbReference type="Pfam" id="PF17479">
    <property type="entry name" value="DUF3048_C"/>
    <property type="match status" value="1"/>
</dbReference>
<feature type="signal peptide" evidence="1">
    <location>
        <begin position="1"/>
        <end position="27"/>
    </location>
</feature>
<evidence type="ECO:0000313" key="4">
    <source>
        <dbReference type="EMBL" id="MDI2098760.1"/>
    </source>
</evidence>
<dbReference type="Gene3D" id="3.50.90.10">
    <property type="entry name" value="YerB-like"/>
    <property type="match status" value="1"/>
</dbReference>
<dbReference type="SUPFAM" id="SSF159774">
    <property type="entry name" value="YerB-like"/>
    <property type="match status" value="1"/>
</dbReference>
<protein>
    <submittedName>
        <fullName evidence="4">DUF3048 domain-containing protein</fullName>
    </submittedName>
</protein>
<accession>A0AAW6TBP0</accession>